<dbReference type="PANTHER" id="PTHR37544">
    <property type="entry name" value="SPRAY-RELATED"/>
    <property type="match status" value="1"/>
</dbReference>
<protein>
    <submittedName>
        <fullName evidence="3">Uncharacterized protein</fullName>
    </submittedName>
</protein>
<accession>A0A0D2A7A1</accession>
<dbReference type="PANTHER" id="PTHR37544:SF1">
    <property type="entry name" value="PHOSPHORIBOSYLAMINOIMIDAZOLE-SUCCINOCARBOXAMIDE SYNTHASE"/>
    <property type="match status" value="1"/>
</dbReference>
<dbReference type="Pfam" id="PF11915">
    <property type="entry name" value="DUF3433"/>
    <property type="match status" value="2"/>
</dbReference>
<reference evidence="3 4" key="1">
    <citation type="submission" date="2015-01" db="EMBL/GenBank/DDBJ databases">
        <title>The Genome Sequence of Ochroconis gallopava CBS43764.</title>
        <authorList>
            <consortium name="The Broad Institute Genomics Platform"/>
            <person name="Cuomo C."/>
            <person name="de Hoog S."/>
            <person name="Gorbushina A."/>
            <person name="Stielow B."/>
            <person name="Teixiera M."/>
            <person name="Abouelleil A."/>
            <person name="Chapman S.B."/>
            <person name="Priest M."/>
            <person name="Young S.K."/>
            <person name="Wortman J."/>
            <person name="Nusbaum C."/>
            <person name="Birren B."/>
        </authorList>
    </citation>
    <scope>NUCLEOTIDE SEQUENCE [LARGE SCALE GENOMIC DNA]</scope>
    <source>
        <strain evidence="3 4">CBS 43764</strain>
    </source>
</reference>
<feature type="transmembrane region" description="Helical" evidence="2">
    <location>
        <begin position="448"/>
        <end position="468"/>
    </location>
</feature>
<evidence type="ECO:0000313" key="4">
    <source>
        <dbReference type="Proteomes" id="UP000053259"/>
    </source>
</evidence>
<keyword evidence="2" id="KW-1133">Transmembrane helix</keyword>
<dbReference type="HOGENOM" id="CLU_419324_0_0_1"/>
<feature type="transmembrane region" description="Helical" evidence="2">
    <location>
        <begin position="188"/>
        <end position="207"/>
    </location>
</feature>
<dbReference type="Proteomes" id="UP000053259">
    <property type="component" value="Unassembled WGS sequence"/>
</dbReference>
<sequence length="654" mass="72011">MAERRRDASPVMHQSTRISQLVSDDAKTLNSSTTRLSAGSSLSSTQRYSHVLRISEHGANISLTVTEPLDLAHPNSYALHLGPRLSVPPPTAQSRGSSSDQRLPRSRSRLPYQRSTLSNELLAIQYDEPQECAIDHVGRLWSPWPLRFITLLAVVAFLSSSISALEILSLLSRRPDGIRKWTETARFIWTYPPPLLFIILASVWSQVEYRTKQLMPWRTMATAPASASHSILLNYITPLNIISFTQSLSSGHPGVAVSIAVGFLNKLTIIISTAVLSLQDGKLIIQPIPLRIMETLIGSSLLLVASMTFLRPAPATPNDTSTIAGLSAILSNSTAYVRVMRGLSLASPERLEEEVYQHRYQTSIGKKGSDTFFRLSLASKEDAASGSFLNKVPRAIAPEKWWSPIHDLTRLSILAFILGALVAVELLHQRSQTNTGLVNMADSNRTRYLWQVLPGFISVVVMMFVGMVDHATRLIQPFQMLKRGHVPAARSIEVNYLAHMAPVAVFKAIQNRHWGVVFSAAAALIAPILTVASSALFFPINGRLVQDSISTRIIEGLLGAIFFLMAVSSVIADTRRVLPYNPYSIARMSSLIAESSLLEGIVPPGTEWASPKTIKDTNVFSMFDFSLGYFEKPRPQRKSERIFGIDVGDALAPP</sequence>
<dbReference type="RefSeq" id="XP_016212299.1">
    <property type="nucleotide sequence ID" value="XM_016359851.1"/>
</dbReference>
<evidence type="ECO:0000313" key="3">
    <source>
        <dbReference type="EMBL" id="KIW02430.1"/>
    </source>
</evidence>
<evidence type="ECO:0000256" key="2">
    <source>
        <dbReference type="SAM" id="Phobius"/>
    </source>
</evidence>
<keyword evidence="2" id="KW-0812">Transmembrane</keyword>
<feature type="transmembrane region" description="Helical" evidence="2">
    <location>
        <begin position="552"/>
        <end position="572"/>
    </location>
</feature>
<feature type="transmembrane region" description="Helical" evidence="2">
    <location>
        <begin position="290"/>
        <end position="310"/>
    </location>
</feature>
<dbReference type="GeneID" id="27314219"/>
<dbReference type="AlphaFoldDB" id="A0A0D2A7A1"/>
<feature type="compositionally biased region" description="Polar residues" evidence="1">
    <location>
        <begin position="92"/>
        <end position="101"/>
    </location>
</feature>
<feature type="transmembrane region" description="Helical" evidence="2">
    <location>
        <begin position="219"/>
        <end position="236"/>
    </location>
</feature>
<dbReference type="VEuPathDB" id="FungiDB:PV09_06246"/>
<dbReference type="EMBL" id="KN847549">
    <property type="protein sequence ID" value="KIW02430.1"/>
    <property type="molecule type" value="Genomic_DNA"/>
</dbReference>
<keyword evidence="2" id="KW-0472">Membrane</keyword>
<feature type="transmembrane region" description="Helical" evidence="2">
    <location>
        <begin position="408"/>
        <end position="428"/>
    </location>
</feature>
<proteinExistence type="predicted"/>
<dbReference type="STRING" id="253628.A0A0D2A7A1"/>
<feature type="transmembrane region" description="Helical" evidence="2">
    <location>
        <begin position="148"/>
        <end position="168"/>
    </location>
</feature>
<gene>
    <name evidence="3" type="ORF">PV09_06246</name>
</gene>
<feature type="transmembrane region" description="Helical" evidence="2">
    <location>
        <begin position="516"/>
        <end position="540"/>
    </location>
</feature>
<organism evidence="3 4">
    <name type="scientific">Verruconis gallopava</name>
    <dbReference type="NCBI Taxonomy" id="253628"/>
    <lineage>
        <taxon>Eukaryota</taxon>
        <taxon>Fungi</taxon>
        <taxon>Dikarya</taxon>
        <taxon>Ascomycota</taxon>
        <taxon>Pezizomycotina</taxon>
        <taxon>Dothideomycetes</taxon>
        <taxon>Pleosporomycetidae</taxon>
        <taxon>Venturiales</taxon>
        <taxon>Sympoventuriaceae</taxon>
        <taxon>Verruconis</taxon>
    </lineage>
</organism>
<evidence type="ECO:0000256" key="1">
    <source>
        <dbReference type="SAM" id="MobiDB-lite"/>
    </source>
</evidence>
<feature type="region of interest" description="Disordered" evidence="1">
    <location>
        <begin position="82"/>
        <end position="109"/>
    </location>
</feature>
<dbReference type="InParanoid" id="A0A0D2A7A1"/>
<name>A0A0D2A7A1_9PEZI</name>
<feature type="transmembrane region" description="Helical" evidence="2">
    <location>
        <begin position="256"/>
        <end position="278"/>
    </location>
</feature>
<dbReference type="OrthoDB" id="3912677at2759"/>
<keyword evidence="4" id="KW-1185">Reference proteome</keyword>
<dbReference type="InterPro" id="IPR021840">
    <property type="entry name" value="DUF3433"/>
</dbReference>